<dbReference type="Proteomes" id="UP000324632">
    <property type="component" value="Chromosome 10"/>
</dbReference>
<reference evidence="12 13" key="1">
    <citation type="journal article" date="2019" name="Mol. Ecol. Resour.">
        <title>Chromosome-level genome assembly of Triplophysa tibetana, a fish adapted to the harsh high-altitude environment of the Tibetan Plateau.</title>
        <authorList>
            <person name="Yang X."/>
            <person name="Liu H."/>
            <person name="Ma Z."/>
            <person name="Zou Y."/>
            <person name="Zou M."/>
            <person name="Mao Y."/>
            <person name="Li X."/>
            <person name="Wang H."/>
            <person name="Chen T."/>
            <person name="Wang W."/>
            <person name="Yang R."/>
        </authorList>
    </citation>
    <scope>NUCLEOTIDE SEQUENCE [LARGE SCALE GENOMIC DNA]</scope>
    <source>
        <strain evidence="12">TTIB1903HZAU</strain>
        <tissue evidence="12">Muscle</tissue>
    </source>
</reference>
<dbReference type="EMBL" id="SOYY01000010">
    <property type="protein sequence ID" value="KAA0716065.1"/>
    <property type="molecule type" value="Genomic_DNA"/>
</dbReference>
<keyword evidence="5 9" id="KW-1133">Transmembrane helix</keyword>
<evidence type="ECO:0000313" key="12">
    <source>
        <dbReference type="EMBL" id="KAA0716065.1"/>
    </source>
</evidence>
<dbReference type="Gene3D" id="2.60.40.10">
    <property type="entry name" value="Immunoglobulins"/>
    <property type="match status" value="5"/>
</dbReference>
<evidence type="ECO:0000256" key="10">
    <source>
        <dbReference type="SAM" id="SignalP"/>
    </source>
</evidence>
<comment type="caution">
    <text evidence="12">The sequence shown here is derived from an EMBL/GenBank/DDBJ whole genome shotgun (WGS) entry which is preliminary data.</text>
</comment>
<name>A0A5A9P350_9TELE</name>
<evidence type="ECO:0000256" key="2">
    <source>
        <dbReference type="ARBA" id="ARBA00022692"/>
    </source>
</evidence>
<dbReference type="Pfam" id="PF07686">
    <property type="entry name" value="V-set"/>
    <property type="match status" value="2"/>
</dbReference>
<dbReference type="InterPro" id="IPR013783">
    <property type="entry name" value="Ig-like_fold"/>
</dbReference>
<dbReference type="InterPro" id="IPR003599">
    <property type="entry name" value="Ig_sub"/>
</dbReference>
<dbReference type="InterPro" id="IPR051102">
    <property type="entry name" value="IgSF_V-set/TM_domain"/>
</dbReference>
<feature type="signal peptide" evidence="10">
    <location>
        <begin position="1"/>
        <end position="23"/>
    </location>
</feature>
<sequence length="871" mass="96362">MDKETGLFPFLMLVISLLVLCESRVVKVPAGPLIHVEGQGVSIHCDVSNYEGPSDQDFDWAMVLSDGKVIDILSTTLDSRLTHYSMKDRVNSGDISFNKLGDSSVELRFKKVRATDSGLYRCNTPSTDSVTSGNYFADVELKVIGDSLKVATALSKSVVNEGESVQLQCTITRGFTEHTFLSVTWYISRGNNLFEEILTFGPDDKIKVESNYTQLYADGGFQLDLRGGGFYGLVLTDPKPMEVGVYVCTAREWVRQVEEGIKWRKILEKTEEVGTVVVTPIAQSLMVAVEKNTTLNVGDTLNLTCTVAANDLPSLSLELMWLVRSIDGSGSTRVLIHIGRDGLLQDGSEAVGFSRVNAKTFRLLVHKVDRSDSGLYSCRVKAWLQQGREQWYQAAEKTSNTVQVLVTHLEPQFKVTLEAPLTPQFTSDPTELRCQVTNILHLQDGNLGVTWSYSSTTKDSSQNEVVIASLDQHGALTTGKQHKERLESGDIAVTRRDPNIFILRMLQTRDIDMGSYLCSVTAWTSGRQGGWEKAKDVQSTSVVVQWSPKVPVLQVLAHRVREASTGGSTFEMTCRVTGQNMQNPAYSVLILFEETISGKSRKVLSLSSDSVLQLEEWSEPNRMDSVVLEKTGQLEYRFRLYGAQVSDCGFYYCRVTMSDQGRETVNESNKIDIAFADTGPVFNISIQSLTSKVLPGDTVKMKCIMSTLSSAPNTGDVAFDIRWFQSSGRAVDNGGVPPLISMDRWGVVKKTGGDRTVSLERTDWQTFVLGVHKSEDNDVGEYYCTVTPWLLSPATGVWTKGQDLKSTPVFLSIKLELLDSLKMPVSYGVIAAVIVCVISVLLGLGVSHCCFSKNPMHRPRPRNKLIDLEMD</sequence>
<keyword evidence="13" id="KW-1185">Reference proteome</keyword>
<evidence type="ECO:0000256" key="3">
    <source>
        <dbReference type="ARBA" id="ARBA00022729"/>
    </source>
</evidence>
<dbReference type="PANTHER" id="PTHR12207">
    <property type="entry name" value="V-SET AND TRANSMEMBRANE DOMAIN-CONTAINING PROTEIN"/>
    <property type="match status" value="1"/>
</dbReference>
<feature type="domain" description="Ig-like" evidence="11">
    <location>
        <begin position="280"/>
        <end position="403"/>
    </location>
</feature>
<feature type="transmembrane region" description="Helical" evidence="9">
    <location>
        <begin position="827"/>
        <end position="851"/>
    </location>
</feature>
<dbReference type="InterPro" id="IPR007110">
    <property type="entry name" value="Ig-like_dom"/>
</dbReference>
<organism evidence="12 13">
    <name type="scientific">Triplophysa tibetana</name>
    <dbReference type="NCBI Taxonomy" id="1572043"/>
    <lineage>
        <taxon>Eukaryota</taxon>
        <taxon>Metazoa</taxon>
        <taxon>Chordata</taxon>
        <taxon>Craniata</taxon>
        <taxon>Vertebrata</taxon>
        <taxon>Euteleostomi</taxon>
        <taxon>Actinopterygii</taxon>
        <taxon>Neopterygii</taxon>
        <taxon>Teleostei</taxon>
        <taxon>Ostariophysi</taxon>
        <taxon>Cypriniformes</taxon>
        <taxon>Nemacheilidae</taxon>
        <taxon>Triplophysa</taxon>
    </lineage>
</organism>
<feature type="domain" description="Ig-like" evidence="11">
    <location>
        <begin position="680"/>
        <end position="787"/>
    </location>
</feature>
<dbReference type="SMART" id="SM00409">
    <property type="entry name" value="IG"/>
    <property type="match status" value="6"/>
</dbReference>
<evidence type="ECO:0000256" key="7">
    <source>
        <dbReference type="ARBA" id="ARBA00023157"/>
    </source>
</evidence>
<protein>
    <submittedName>
        <fullName evidence="12">Prostaglandin F2 receptor negative regulator</fullName>
    </submittedName>
</protein>
<keyword evidence="7" id="KW-1015">Disulfide bond</keyword>
<evidence type="ECO:0000256" key="9">
    <source>
        <dbReference type="SAM" id="Phobius"/>
    </source>
</evidence>
<evidence type="ECO:0000256" key="6">
    <source>
        <dbReference type="ARBA" id="ARBA00023136"/>
    </source>
</evidence>
<feature type="domain" description="Ig-like" evidence="11">
    <location>
        <begin position="148"/>
        <end position="258"/>
    </location>
</feature>
<dbReference type="PROSITE" id="PS50835">
    <property type="entry name" value="IG_LIKE"/>
    <property type="match status" value="6"/>
</dbReference>
<dbReference type="AlphaFoldDB" id="A0A5A9P350"/>
<accession>A0A5A9P350</accession>
<evidence type="ECO:0000256" key="4">
    <source>
        <dbReference type="ARBA" id="ARBA00022737"/>
    </source>
</evidence>
<evidence type="ECO:0000256" key="5">
    <source>
        <dbReference type="ARBA" id="ARBA00022989"/>
    </source>
</evidence>
<evidence type="ECO:0000256" key="1">
    <source>
        <dbReference type="ARBA" id="ARBA00004167"/>
    </source>
</evidence>
<feature type="chain" id="PRO_5022680515" evidence="10">
    <location>
        <begin position="24"/>
        <end position="871"/>
    </location>
</feature>
<dbReference type="InterPro" id="IPR013106">
    <property type="entry name" value="Ig_V-set"/>
</dbReference>
<keyword evidence="4" id="KW-0677">Repeat</keyword>
<keyword evidence="3 10" id="KW-0732">Signal</keyword>
<keyword evidence="6 9" id="KW-0472">Membrane</keyword>
<dbReference type="GO" id="GO:0016020">
    <property type="term" value="C:membrane"/>
    <property type="evidence" value="ECO:0007669"/>
    <property type="project" value="UniProtKB-SubCell"/>
</dbReference>
<dbReference type="SUPFAM" id="SSF48726">
    <property type="entry name" value="Immunoglobulin"/>
    <property type="match status" value="4"/>
</dbReference>
<evidence type="ECO:0000256" key="8">
    <source>
        <dbReference type="ARBA" id="ARBA00023319"/>
    </source>
</evidence>
<dbReference type="FunFam" id="2.60.40.10:FF:000191">
    <property type="entry name" value="Immunoglobulin superfamily member 3"/>
    <property type="match status" value="1"/>
</dbReference>
<dbReference type="PANTHER" id="PTHR12207:SF3">
    <property type="entry name" value="PROSTAGLANDIN F2 RECEPTOR NEGATIVE REGULATOR"/>
    <property type="match status" value="1"/>
</dbReference>
<feature type="domain" description="Ig-like" evidence="11">
    <location>
        <begin position="411"/>
        <end position="538"/>
    </location>
</feature>
<dbReference type="InterPro" id="IPR036179">
    <property type="entry name" value="Ig-like_dom_sf"/>
</dbReference>
<evidence type="ECO:0000259" key="11">
    <source>
        <dbReference type="PROSITE" id="PS50835"/>
    </source>
</evidence>
<proteinExistence type="predicted"/>
<feature type="domain" description="Ig-like" evidence="11">
    <location>
        <begin position="548"/>
        <end position="672"/>
    </location>
</feature>
<feature type="domain" description="Ig-like" evidence="11">
    <location>
        <begin position="9"/>
        <end position="132"/>
    </location>
</feature>
<keyword evidence="2 9" id="KW-0812">Transmembrane</keyword>
<comment type="subcellular location">
    <subcellularLocation>
        <location evidence="1">Membrane</location>
        <topology evidence="1">Single-pass membrane protein</topology>
    </subcellularLocation>
</comment>
<evidence type="ECO:0000313" key="13">
    <source>
        <dbReference type="Proteomes" id="UP000324632"/>
    </source>
</evidence>
<dbReference type="FunFam" id="2.60.40.10:FF:002026">
    <property type="entry name" value="Prostaglandin F2 receptor inhibitor"/>
    <property type="match status" value="1"/>
</dbReference>
<keyword evidence="8" id="KW-0393">Immunoglobulin domain</keyword>
<keyword evidence="12" id="KW-0675">Receptor</keyword>
<gene>
    <name evidence="12" type="ORF">E1301_Tti012851</name>
</gene>
<dbReference type="SMART" id="SM00406">
    <property type="entry name" value="IGv"/>
    <property type="match status" value="4"/>
</dbReference>